<comment type="caution">
    <text evidence="1">The sequence shown here is derived from an EMBL/GenBank/DDBJ whole genome shotgun (WGS) entry which is preliminary data.</text>
</comment>
<evidence type="ECO:0000313" key="1">
    <source>
        <dbReference type="EMBL" id="PFH03887.1"/>
    </source>
</evidence>
<name>A0AB36TIZ3_ACETH</name>
<protein>
    <submittedName>
        <fullName evidence="1">Uncharacterized protein</fullName>
    </submittedName>
</protein>
<dbReference type="AlphaFoldDB" id="A0AB36TIZ3"/>
<gene>
    <name evidence="1" type="ORF">M972_112706</name>
</gene>
<evidence type="ECO:0000313" key="2">
    <source>
        <dbReference type="Proteomes" id="UP000223596"/>
    </source>
</evidence>
<accession>A0AB36TIZ3</accession>
<reference evidence="1 2" key="1">
    <citation type="submission" date="2017-09" db="EMBL/GenBank/DDBJ databases">
        <title>Evaluation of Pacific Biosciences Sequencing Technology to Finishing C. thermocellum Genome Sequences.</title>
        <authorList>
            <person name="Brown S."/>
        </authorList>
    </citation>
    <scope>NUCLEOTIDE SEQUENCE [LARGE SCALE GENOMIC DNA]</scope>
    <source>
        <strain evidence="1 2">AD2</strain>
    </source>
</reference>
<dbReference type="Proteomes" id="UP000223596">
    <property type="component" value="Unassembled WGS sequence"/>
</dbReference>
<dbReference type="EMBL" id="PDBW01000001">
    <property type="protein sequence ID" value="PFH03887.1"/>
    <property type="molecule type" value="Genomic_DNA"/>
</dbReference>
<sequence>MDSGPLPCCGNKKYHNMFGAIATVGVVCGSVKGGLHNERNDSGAH</sequence>
<proteinExistence type="predicted"/>
<organism evidence="1 2">
    <name type="scientific">Acetivibrio thermocellus AD2</name>
    <dbReference type="NCBI Taxonomy" id="1138384"/>
    <lineage>
        <taxon>Bacteria</taxon>
        <taxon>Bacillati</taxon>
        <taxon>Bacillota</taxon>
        <taxon>Clostridia</taxon>
        <taxon>Eubacteriales</taxon>
        <taxon>Oscillospiraceae</taxon>
        <taxon>Acetivibrio</taxon>
    </lineage>
</organism>